<organism evidence="1">
    <name type="scientific">Haptolina ericina</name>
    <dbReference type="NCBI Taxonomy" id="156174"/>
    <lineage>
        <taxon>Eukaryota</taxon>
        <taxon>Haptista</taxon>
        <taxon>Haptophyta</taxon>
        <taxon>Prymnesiophyceae</taxon>
        <taxon>Prymnesiales</taxon>
        <taxon>Prymnesiaceae</taxon>
        <taxon>Haptolina</taxon>
    </lineage>
</organism>
<dbReference type="InterPro" id="IPR014347">
    <property type="entry name" value="Tautomerase/MIF_sf"/>
</dbReference>
<dbReference type="Gene3D" id="3.30.429.10">
    <property type="entry name" value="Macrophage Migration Inhibitory Factor"/>
    <property type="match status" value="1"/>
</dbReference>
<name>A0A7S3ARG2_9EUKA</name>
<protein>
    <submittedName>
        <fullName evidence="1">Uncharacterized protein</fullName>
    </submittedName>
</protein>
<accession>A0A7S3ARG2</accession>
<evidence type="ECO:0000313" key="1">
    <source>
        <dbReference type="EMBL" id="CAE0112982.1"/>
    </source>
</evidence>
<dbReference type="AlphaFoldDB" id="A0A7S3ARG2"/>
<reference evidence="1" key="1">
    <citation type="submission" date="2021-01" db="EMBL/GenBank/DDBJ databases">
        <authorList>
            <person name="Corre E."/>
            <person name="Pelletier E."/>
            <person name="Niang G."/>
            <person name="Scheremetjew M."/>
            <person name="Finn R."/>
            <person name="Kale V."/>
            <person name="Holt S."/>
            <person name="Cochrane G."/>
            <person name="Meng A."/>
            <person name="Brown T."/>
            <person name="Cohen L."/>
        </authorList>
    </citation>
    <scope>NUCLEOTIDE SEQUENCE</scope>
    <source>
        <strain evidence="1">CCMP281</strain>
    </source>
</reference>
<dbReference type="EMBL" id="HBHX01024515">
    <property type="protein sequence ID" value="CAE0112982.1"/>
    <property type="molecule type" value="Transcribed_RNA"/>
</dbReference>
<proteinExistence type="predicted"/>
<gene>
    <name evidence="1" type="ORF">HERI1096_LOCUS13642</name>
</gene>
<sequence length="109" mass="11096">MPAVTLLIDKSLGLDAAMCAQVAHEAVKNGIGKPDQYITVAVTLADCVTVGGKPQSVLAHVDSIGGSFSGFVRALCEGFAPMGVQAANITATFRSVTTKEFAMNGAPLG</sequence>